<evidence type="ECO:0000313" key="3">
    <source>
        <dbReference type="Proteomes" id="UP000499080"/>
    </source>
</evidence>
<accession>A0A4Y2W5I8</accession>
<proteinExistence type="predicted"/>
<comment type="caution">
    <text evidence="2">The sequence shown here is derived from an EMBL/GenBank/DDBJ whole genome shotgun (WGS) entry which is preliminary data.</text>
</comment>
<gene>
    <name evidence="2" type="ORF">AVEN_147956_1</name>
    <name evidence="1" type="ORF">AVEN_33057_1</name>
</gene>
<protein>
    <submittedName>
        <fullName evidence="2">Uncharacterized protein</fullName>
    </submittedName>
</protein>
<reference evidence="2 3" key="1">
    <citation type="journal article" date="2019" name="Sci. Rep.">
        <title>Orb-weaving spider Araneus ventricosus genome elucidates the spidroin gene catalogue.</title>
        <authorList>
            <person name="Kono N."/>
            <person name="Nakamura H."/>
            <person name="Ohtoshi R."/>
            <person name="Moran D.A.P."/>
            <person name="Shinohara A."/>
            <person name="Yoshida Y."/>
            <person name="Fujiwara M."/>
            <person name="Mori M."/>
            <person name="Tomita M."/>
            <person name="Arakawa K."/>
        </authorList>
    </citation>
    <scope>NUCLEOTIDE SEQUENCE [LARGE SCALE GENOMIC DNA]</scope>
</reference>
<dbReference type="EMBL" id="BGPR01007732">
    <property type="protein sequence ID" value="GBN29099.1"/>
    <property type="molecule type" value="Genomic_DNA"/>
</dbReference>
<keyword evidence="3" id="KW-1185">Reference proteome</keyword>
<dbReference type="Proteomes" id="UP000499080">
    <property type="component" value="Unassembled WGS sequence"/>
</dbReference>
<organism evidence="2 3">
    <name type="scientific">Araneus ventricosus</name>
    <name type="common">Orbweaver spider</name>
    <name type="synonym">Epeira ventricosa</name>
    <dbReference type="NCBI Taxonomy" id="182803"/>
    <lineage>
        <taxon>Eukaryota</taxon>
        <taxon>Metazoa</taxon>
        <taxon>Ecdysozoa</taxon>
        <taxon>Arthropoda</taxon>
        <taxon>Chelicerata</taxon>
        <taxon>Arachnida</taxon>
        <taxon>Araneae</taxon>
        <taxon>Araneomorphae</taxon>
        <taxon>Entelegynae</taxon>
        <taxon>Araneoidea</taxon>
        <taxon>Araneidae</taxon>
        <taxon>Araneus</taxon>
    </lineage>
</organism>
<dbReference type="EMBL" id="BGPR01055718">
    <property type="protein sequence ID" value="GBO32272.1"/>
    <property type="molecule type" value="Genomic_DNA"/>
</dbReference>
<evidence type="ECO:0000313" key="2">
    <source>
        <dbReference type="EMBL" id="GBO32272.1"/>
    </source>
</evidence>
<sequence length="133" mass="14902">MEGKNKNSNDELFQRPLVTGVLKWTKFSVKGTYVGFVPVIARWRSDSYTVTALCHSESGGDEREHPRKKAELSSRRLQLPLAPARGRIWISIYPATDSAKVVKREDCLSTVVRYASEVNYATLDTISDSSPNP</sequence>
<evidence type="ECO:0000313" key="1">
    <source>
        <dbReference type="EMBL" id="GBN29099.1"/>
    </source>
</evidence>
<dbReference type="AlphaFoldDB" id="A0A4Y2W5I8"/>
<name>A0A4Y2W5I8_ARAVE</name>